<dbReference type="OrthoDB" id="9153931at2"/>
<dbReference type="PROSITE" id="PS51257">
    <property type="entry name" value="PROKAR_LIPOPROTEIN"/>
    <property type="match status" value="1"/>
</dbReference>
<organism evidence="3 4">
    <name type="scientific">Ramlibacter rhizophilus</name>
    <dbReference type="NCBI Taxonomy" id="1781167"/>
    <lineage>
        <taxon>Bacteria</taxon>
        <taxon>Pseudomonadati</taxon>
        <taxon>Pseudomonadota</taxon>
        <taxon>Betaproteobacteria</taxon>
        <taxon>Burkholderiales</taxon>
        <taxon>Comamonadaceae</taxon>
        <taxon>Ramlibacter</taxon>
    </lineage>
</organism>
<dbReference type="AlphaFoldDB" id="A0A4Z0BF59"/>
<keyword evidence="1" id="KW-0732">Signal</keyword>
<dbReference type="EMBL" id="SMLL01000008">
    <property type="protein sequence ID" value="TFY96754.1"/>
    <property type="molecule type" value="Genomic_DNA"/>
</dbReference>
<dbReference type="InterPro" id="IPR008816">
    <property type="entry name" value="Gly_zipper_2TM_dom"/>
</dbReference>
<evidence type="ECO:0000313" key="4">
    <source>
        <dbReference type="Proteomes" id="UP000297564"/>
    </source>
</evidence>
<sequence>MPDTTRFVRTAQVGALALTAAALAACSSTPLTSSYPTTTYPTATYPTAPTYPAAGTPTAGLVFGRVTNIEYVPPGAAPAASQPNILGAVVGGVAGAVLGRQIGGGSGRDAATVLGGLGGAAVGSQVGGASSNPPGATMNSPSYRVTVVTDQGTTRMYEVAATGDLRVGDRVRVDNGVIYRV</sequence>
<dbReference type="Proteomes" id="UP000297564">
    <property type="component" value="Unassembled WGS sequence"/>
</dbReference>
<name>A0A4Z0BF59_9BURK</name>
<gene>
    <name evidence="3" type="ORF">EZ242_18900</name>
</gene>
<evidence type="ECO:0000256" key="1">
    <source>
        <dbReference type="SAM" id="SignalP"/>
    </source>
</evidence>
<comment type="caution">
    <text evidence="3">The sequence shown here is derived from an EMBL/GenBank/DDBJ whole genome shotgun (WGS) entry which is preliminary data.</text>
</comment>
<keyword evidence="4" id="KW-1185">Reference proteome</keyword>
<evidence type="ECO:0000259" key="2">
    <source>
        <dbReference type="Pfam" id="PF05433"/>
    </source>
</evidence>
<feature type="chain" id="PRO_5021451115" evidence="1">
    <location>
        <begin position="25"/>
        <end position="181"/>
    </location>
</feature>
<dbReference type="GO" id="GO:0019867">
    <property type="term" value="C:outer membrane"/>
    <property type="evidence" value="ECO:0007669"/>
    <property type="project" value="InterPro"/>
</dbReference>
<evidence type="ECO:0000313" key="3">
    <source>
        <dbReference type="EMBL" id="TFY96754.1"/>
    </source>
</evidence>
<feature type="signal peptide" evidence="1">
    <location>
        <begin position="1"/>
        <end position="24"/>
    </location>
</feature>
<reference evidence="3 4" key="1">
    <citation type="submission" date="2019-03" db="EMBL/GenBank/DDBJ databases">
        <title>Ramlibacter rhizophilus CCTCC AB2015357, whole genome shotgun sequence.</title>
        <authorList>
            <person name="Zhang X."/>
            <person name="Feng G."/>
            <person name="Zhu H."/>
        </authorList>
    </citation>
    <scope>NUCLEOTIDE SEQUENCE [LARGE SCALE GENOMIC DNA]</scope>
    <source>
        <strain evidence="3 4">CCTCC AB2015357</strain>
    </source>
</reference>
<dbReference type="Pfam" id="PF05433">
    <property type="entry name" value="Rick_17kDa_Anti"/>
    <property type="match status" value="1"/>
</dbReference>
<dbReference type="RefSeq" id="WP_135286766.1">
    <property type="nucleotide sequence ID" value="NZ_SMLL01000008.1"/>
</dbReference>
<feature type="domain" description="Glycine zipper 2TM" evidence="2">
    <location>
        <begin position="86"/>
        <end position="127"/>
    </location>
</feature>
<protein>
    <submittedName>
        <fullName evidence="3">Glycine zipper 2TM domain-containing protein</fullName>
    </submittedName>
</protein>
<proteinExistence type="predicted"/>
<accession>A0A4Z0BF59</accession>